<sequence length="85" mass="9147">MSPKQPRCPDMINESLASSAGTNRSSEHTLKDSTSTPAYGSIEPPRIQNDAEAKAPLINPLAFHTYDWVPGPKSQIGELQAVLSV</sequence>
<evidence type="ECO:0000256" key="1">
    <source>
        <dbReference type="SAM" id="MobiDB-lite"/>
    </source>
</evidence>
<organism evidence="2 3">
    <name type="scientific">Fusarium piperis</name>
    <dbReference type="NCBI Taxonomy" id="1435070"/>
    <lineage>
        <taxon>Eukaryota</taxon>
        <taxon>Fungi</taxon>
        <taxon>Dikarya</taxon>
        <taxon>Ascomycota</taxon>
        <taxon>Pezizomycotina</taxon>
        <taxon>Sordariomycetes</taxon>
        <taxon>Hypocreomycetidae</taxon>
        <taxon>Hypocreales</taxon>
        <taxon>Nectriaceae</taxon>
        <taxon>Fusarium</taxon>
        <taxon>Fusarium solani species complex</taxon>
    </lineage>
</organism>
<comment type="caution">
    <text evidence="2">The sequence shown here is derived from an EMBL/GenBank/DDBJ whole genome shotgun (WGS) entry which is preliminary data.</text>
</comment>
<gene>
    <name evidence="2" type="ORF">N0V84_002776</name>
</gene>
<dbReference type="AlphaFoldDB" id="A0A9W9BRE9"/>
<keyword evidence="3" id="KW-1185">Reference proteome</keyword>
<evidence type="ECO:0000313" key="3">
    <source>
        <dbReference type="Proteomes" id="UP001140502"/>
    </source>
</evidence>
<accession>A0A9W9BRE9</accession>
<protein>
    <submittedName>
        <fullName evidence="2">Uncharacterized protein</fullName>
    </submittedName>
</protein>
<feature type="region of interest" description="Disordered" evidence="1">
    <location>
        <begin position="1"/>
        <end position="53"/>
    </location>
</feature>
<proteinExistence type="predicted"/>
<dbReference type="Proteomes" id="UP001140502">
    <property type="component" value="Unassembled WGS sequence"/>
</dbReference>
<dbReference type="EMBL" id="JAPEUR010000035">
    <property type="protein sequence ID" value="KAJ4326850.1"/>
    <property type="molecule type" value="Genomic_DNA"/>
</dbReference>
<feature type="compositionally biased region" description="Polar residues" evidence="1">
    <location>
        <begin position="15"/>
        <end position="24"/>
    </location>
</feature>
<reference evidence="2" key="1">
    <citation type="submission" date="2022-10" db="EMBL/GenBank/DDBJ databases">
        <title>Tapping the CABI collections for fungal endophytes: first genome assemblies for Collariella, Neodidymelliopsis, Ascochyta clinopodiicola, Didymella pomorum, Didymosphaeria variabile, Neocosmospora piperis and Neocucurbitaria cava.</title>
        <authorList>
            <person name="Hill R."/>
        </authorList>
    </citation>
    <scope>NUCLEOTIDE SEQUENCE</scope>
    <source>
        <strain evidence="2">IMI 366586</strain>
    </source>
</reference>
<evidence type="ECO:0000313" key="2">
    <source>
        <dbReference type="EMBL" id="KAJ4326850.1"/>
    </source>
</evidence>
<name>A0A9W9BRE9_9HYPO</name>